<dbReference type="KEGG" id="tut:107359539"/>
<evidence type="ECO:0000313" key="6">
    <source>
        <dbReference type="EnsemblMetazoa" id="tetur04g06000.1"/>
    </source>
</evidence>
<dbReference type="STRING" id="32264.T1K2R2"/>
<dbReference type="eggNOG" id="KOG4824">
    <property type="taxonomic scope" value="Eukaryota"/>
</dbReference>
<dbReference type="EMBL" id="CAEY01001368">
    <property type="status" value="NOT_ANNOTATED_CDS"/>
    <property type="molecule type" value="Genomic_DNA"/>
</dbReference>
<keyword evidence="2" id="KW-1015">Disulfide bond</keyword>
<organism evidence="6 7">
    <name type="scientific">Tetranychus urticae</name>
    <name type="common">Two-spotted spider mite</name>
    <dbReference type="NCBI Taxonomy" id="32264"/>
    <lineage>
        <taxon>Eukaryota</taxon>
        <taxon>Metazoa</taxon>
        <taxon>Ecdysozoa</taxon>
        <taxon>Arthropoda</taxon>
        <taxon>Chelicerata</taxon>
        <taxon>Arachnida</taxon>
        <taxon>Acari</taxon>
        <taxon>Acariformes</taxon>
        <taxon>Trombidiformes</taxon>
        <taxon>Prostigmata</taxon>
        <taxon>Eleutherengona</taxon>
        <taxon>Raphignathae</taxon>
        <taxon>Tetranychoidea</taxon>
        <taxon>Tetranychidae</taxon>
        <taxon>Tetranychus</taxon>
    </lineage>
</organism>
<reference evidence="6" key="2">
    <citation type="submission" date="2015-06" db="UniProtKB">
        <authorList>
            <consortium name="EnsemblMetazoa"/>
        </authorList>
    </citation>
    <scope>IDENTIFICATION</scope>
</reference>
<name>T1K2R2_TETUR</name>
<dbReference type="GO" id="GO:0000302">
    <property type="term" value="P:response to reactive oxygen species"/>
    <property type="evidence" value="ECO:0007669"/>
    <property type="project" value="TreeGrafter"/>
</dbReference>
<proteinExistence type="inferred from homology"/>
<keyword evidence="7" id="KW-1185">Reference proteome</keyword>
<dbReference type="InterPro" id="IPR022272">
    <property type="entry name" value="Lipocalin_CS"/>
</dbReference>
<evidence type="ECO:0000313" key="7">
    <source>
        <dbReference type="Proteomes" id="UP000015104"/>
    </source>
</evidence>
<dbReference type="PANTHER" id="PTHR10612">
    <property type="entry name" value="APOLIPOPROTEIN D"/>
    <property type="match status" value="1"/>
</dbReference>
<dbReference type="SMR" id="T1K2R2"/>
<feature type="signal peptide" evidence="3">
    <location>
        <begin position="1"/>
        <end position="19"/>
    </location>
</feature>
<dbReference type="InterPro" id="IPR000566">
    <property type="entry name" value="Lipocln_cytosolic_FA-bd_dom"/>
</dbReference>
<dbReference type="InterPro" id="IPR003057">
    <property type="entry name" value="Invtbrt_color"/>
</dbReference>
<accession>T1K2R2</accession>
<dbReference type="Gene3D" id="2.40.128.20">
    <property type="match status" value="1"/>
</dbReference>
<dbReference type="PRINTS" id="PR01273">
    <property type="entry name" value="INVTBRTCOLOR"/>
</dbReference>
<dbReference type="InterPro" id="IPR012674">
    <property type="entry name" value="Calycin"/>
</dbReference>
<evidence type="ECO:0000256" key="2">
    <source>
        <dbReference type="ARBA" id="ARBA00023157"/>
    </source>
</evidence>
<dbReference type="PROSITE" id="PS00213">
    <property type="entry name" value="LIPOCALIN"/>
    <property type="match status" value="1"/>
</dbReference>
<dbReference type="GO" id="GO:0006629">
    <property type="term" value="P:lipid metabolic process"/>
    <property type="evidence" value="ECO:0007669"/>
    <property type="project" value="TreeGrafter"/>
</dbReference>
<dbReference type="HOGENOM" id="CLU_127873_0_0_1"/>
<dbReference type="GO" id="GO:0005737">
    <property type="term" value="C:cytoplasm"/>
    <property type="evidence" value="ECO:0007669"/>
    <property type="project" value="TreeGrafter"/>
</dbReference>
<comment type="similarity">
    <text evidence="1 3 4">Belongs to the calycin superfamily. Lipocalin family.</text>
</comment>
<gene>
    <name evidence="6" type="primary">107359539</name>
</gene>
<sequence length="192" mass="21161">MKMIATLFFVFAFASPAFGGLFSKCPTPPTAPAGADIAKIAGRWYEIARPTKASENGLTCVTCDVTPRKDGNFNITNLGTKPDGSKAGEYGLAKRTSSQVLLNIYSLTVKLPFPIGFNIAYTDYDNYLVAYTCLGIPPIYTVKHGWILSRNNTISADKLTELTDLLFTKYGVSRDETEFTTQKDCKYWPVPQ</sequence>
<dbReference type="OrthoDB" id="565904at2759"/>
<feature type="chain" id="PRO_5013436799" description="Lipocalin/cytosolic fatty-acid binding domain-containing protein" evidence="3">
    <location>
        <begin position="20"/>
        <end position="192"/>
    </location>
</feature>
<dbReference type="InterPro" id="IPR022271">
    <property type="entry name" value="Lipocalin_ApoD"/>
</dbReference>
<dbReference type="PIRSF" id="PIRSF036893">
    <property type="entry name" value="Lipocalin_ApoD"/>
    <property type="match status" value="1"/>
</dbReference>
<evidence type="ECO:0000256" key="4">
    <source>
        <dbReference type="RuleBase" id="RU003695"/>
    </source>
</evidence>
<dbReference type="AlphaFoldDB" id="T1K2R2"/>
<reference evidence="7" key="1">
    <citation type="submission" date="2011-08" db="EMBL/GenBank/DDBJ databases">
        <authorList>
            <person name="Rombauts S."/>
        </authorList>
    </citation>
    <scope>NUCLEOTIDE SEQUENCE</scope>
    <source>
        <strain evidence="7">London</strain>
    </source>
</reference>
<evidence type="ECO:0000256" key="1">
    <source>
        <dbReference type="ARBA" id="ARBA00006889"/>
    </source>
</evidence>
<dbReference type="EnsemblMetazoa" id="tetur04g06000.1">
    <property type="protein sequence ID" value="tetur04g06000.1"/>
    <property type="gene ID" value="tetur04g06000"/>
</dbReference>
<keyword evidence="3" id="KW-0732">Signal</keyword>
<evidence type="ECO:0000256" key="3">
    <source>
        <dbReference type="PIRNR" id="PIRNR036893"/>
    </source>
</evidence>
<feature type="domain" description="Lipocalin/cytosolic fatty-acid binding" evidence="5">
    <location>
        <begin position="41"/>
        <end position="184"/>
    </location>
</feature>
<dbReference type="SUPFAM" id="SSF50814">
    <property type="entry name" value="Lipocalins"/>
    <property type="match status" value="1"/>
</dbReference>
<dbReference type="Pfam" id="PF00061">
    <property type="entry name" value="Lipocalin"/>
    <property type="match status" value="1"/>
</dbReference>
<protein>
    <recommendedName>
        <fullName evidence="5">Lipocalin/cytosolic fatty-acid binding domain-containing protein</fullName>
    </recommendedName>
</protein>
<evidence type="ECO:0000259" key="5">
    <source>
        <dbReference type="Pfam" id="PF00061"/>
    </source>
</evidence>
<dbReference type="PANTHER" id="PTHR10612:SF34">
    <property type="entry name" value="APOLIPOPROTEIN D"/>
    <property type="match status" value="1"/>
</dbReference>
<dbReference type="GO" id="GO:0031409">
    <property type="term" value="F:pigment binding"/>
    <property type="evidence" value="ECO:0007669"/>
    <property type="project" value="InterPro"/>
</dbReference>
<dbReference type="Proteomes" id="UP000015104">
    <property type="component" value="Unassembled WGS sequence"/>
</dbReference>